<comment type="caution">
    <text evidence="2">The sequence shown here is derived from an EMBL/GenBank/DDBJ whole genome shotgun (WGS) entry which is preliminary data.</text>
</comment>
<name>A0A268NYI6_SHOCL</name>
<proteinExistence type="predicted"/>
<dbReference type="PANTHER" id="PTHR34448">
    <property type="entry name" value="AMINOPEPTIDASE"/>
    <property type="match status" value="1"/>
</dbReference>
<evidence type="ECO:0000256" key="1">
    <source>
        <dbReference type="ARBA" id="ARBA00022723"/>
    </source>
</evidence>
<dbReference type="GO" id="GO:0006508">
    <property type="term" value="P:proteolysis"/>
    <property type="evidence" value="ECO:0007669"/>
    <property type="project" value="InterPro"/>
</dbReference>
<keyword evidence="2" id="KW-0031">Aminopeptidase</keyword>
<dbReference type="EMBL" id="NPCC01000015">
    <property type="protein sequence ID" value="PAE88498.1"/>
    <property type="molecule type" value="Genomic_DNA"/>
</dbReference>
<dbReference type="InterPro" id="IPR052170">
    <property type="entry name" value="M29_Exopeptidase"/>
</dbReference>
<dbReference type="GO" id="GO:0046872">
    <property type="term" value="F:metal ion binding"/>
    <property type="evidence" value="ECO:0007669"/>
    <property type="project" value="UniProtKB-KW"/>
</dbReference>
<evidence type="ECO:0000313" key="2">
    <source>
        <dbReference type="EMBL" id="PAE88498.1"/>
    </source>
</evidence>
<gene>
    <name evidence="2" type="ORF">CHH72_12720</name>
</gene>
<dbReference type="GO" id="GO:0004177">
    <property type="term" value="F:aminopeptidase activity"/>
    <property type="evidence" value="ECO:0007669"/>
    <property type="project" value="UniProtKB-KW"/>
</dbReference>
<evidence type="ECO:0000313" key="3">
    <source>
        <dbReference type="Proteomes" id="UP000216207"/>
    </source>
</evidence>
<dbReference type="InterPro" id="IPR000787">
    <property type="entry name" value="Peptidase_M29"/>
</dbReference>
<dbReference type="RefSeq" id="WP_095255287.1">
    <property type="nucleotide sequence ID" value="NZ_BOQQ01000007.1"/>
</dbReference>
<dbReference type="Pfam" id="PF02073">
    <property type="entry name" value="Peptidase_M29"/>
    <property type="match status" value="1"/>
</dbReference>
<keyword evidence="2" id="KW-0378">Hydrolase</keyword>
<dbReference type="PANTHER" id="PTHR34448:SF1">
    <property type="entry name" value="BLL6088 PROTEIN"/>
    <property type="match status" value="1"/>
</dbReference>
<accession>A0A268NYI6</accession>
<dbReference type="AlphaFoldDB" id="A0A268NYI6"/>
<organism evidence="2 3">
    <name type="scientific">Shouchella clausii</name>
    <name type="common">Alkalihalobacillus clausii</name>
    <dbReference type="NCBI Taxonomy" id="79880"/>
    <lineage>
        <taxon>Bacteria</taxon>
        <taxon>Bacillati</taxon>
        <taxon>Bacillota</taxon>
        <taxon>Bacilli</taxon>
        <taxon>Bacillales</taxon>
        <taxon>Bacillaceae</taxon>
        <taxon>Shouchella</taxon>
    </lineage>
</organism>
<dbReference type="Proteomes" id="UP000216207">
    <property type="component" value="Unassembled WGS sequence"/>
</dbReference>
<keyword evidence="1" id="KW-0479">Metal-binding</keyword>
<dbReference type="SUPFAM" id="SSF144052">
    <property type="entry name" value="Thermophilic metalloprotease-like"/>
    <property type="match status" value="1"/>
</dbReference>
<keyword evidence="2" id="KW-0645">Protease</keyword>
<protein>
    <submittedName>
        <fullName evidence="2">Aminopeptidase</fullName>
    </submittedName>
</protein>
<reference evidence="2 3" key="1">
    <citation type="submission" date="2017-07" db="EMBL/GenBank/DDBJ databases">
        <title>Isolation and whole genome analysis of endospore-forming bacteria from heroin.</title>
        <authorList>
            <person name="Kalinowski J."/>
            <person name="Ahrens B."/>
            <person name="Al-Dilaimi A."/>
            <person name="Winkler A."/>
            <person name="Wibberg D."/>
            <person name="Schleenbecker U."/>
            <person name="Ruckert C."/>
            <person name="Wolfel R."/>
            <person name="Grass G."/>
        </authorList>
    </citation>
    <scope>NUCLEOTIDE SEQUENCE [LARGE SCALE GENOMIC DNA]</scope>
    <source>
        <strain evidence="2 3">7539</strain>
    </source>
</reference>
<sequence>MEFKQIVSNMMVQNVNALGDEHVVVLADLEKEEIGRRVFDSLCDLGYATDFVLMQTRSRSGEEPPSTVADMMKAADICFCICQHSLTHTSARKAASSQGTKVLTMPGITMDMFTEGAMKADYTKVVALTESFTKRLDEIDSAVIKTGPNGEYELFLNLNGRNGISSTGVFPGQGASGNLPSGESYIAPQIEGSYGQFWVDGSIAGIGKLSEPTLLTVKDGRLTSASGTEGAKLLELLGDGDGRYIAEFGIGTNEAARVTGNILEDEKAYGTIHIAFGSSKTFGGTIEAGVHLDCVTLSPSVWLGDEHVLEKGKMVQ</sequence>